<dbReference type="PANTHER" id="PTHR14517:SF6">
    <property type="entry name" value="RE41410P"/>
    <property type="match status" value="1"/>
</dbReference>
<evidence type="ECO:0000256" key="7">
    <source>
        <dbReference type="ARBA" id="ARBA00023212"/>
    </source>
</evidence>
<dbReference type="SUPFAM" id="SSF52833">
    <property type="entry name" value="Thioredoxin-like"/>
    <property type="match status" value="1"/>
</dbReference>
<evidence type="ECO:0000313" key="10">
    <source>
        <dbReference type="EMBL" id="CAF4863258.1"/>
    </source>
</evidence>
<evidence type="ECO:0000256" key="1">
    <source>
        <dbReference type="ARBA" id="ARBA00004611"/>
    </source>
</evidence>
<keyword evidence="5" id="KW-0175">Coiled coil</keyword>
<evidence type="ECO:0000256" key="8">
    <source>
        <dbReference type="ARBA" id="ARBA00023273"/>
    </source>
</evidence>
<keyword evidence="8" id="KW-0966">Cell projection</keyword>
<proteinExistence type="inferred from homology"/>
<evidence type="ECO:0000313" key="11">
    <source>
        <dbReference type="Proteomes" id="UP000676336"/>
    </source>
</evidence>
<protein>
    <submittedName>
        <fullName evidence="10">Uncharacterized protein</fullName>
    </submittedName>
</protein>
<keyword evidence="6" id="KW-0969">Cilium</keyword>
<sequence length="192" mass="22055">IRVNEQKTRQTEEQLAEIANAAFSDMLTESSTSVSDSRCHIMVDQWKGMSRDQLEDIRHQQLSQIAERQKRNDAEKSFDETWKKYSDAIAKQAIIVEQQIEGDRRKYNHCLANENKNLAKIQRERQDYLNSITSTKNIIMGNKPQIILYGLATSTCTQRVIATLAEKQLNFKLTSIDVAGGEHKNHELFADI</sequence>
<dbReference type="Pfam" id="PF05914">
    <property type="entry name" value="RIB43A"/>
    <property type="match status" value="1"/>
</dbReference>
<organism evidence="10 11">
    <name type="scientific">Rotaria magnacalcarata</name>
    <dbReference type="NCBI Taxonomy" id="392030"/>
    <lineage>
        <taxon>Eukaryota</taxon>
        <taxon>Metazoa</taxon>
        <taxon>Spiralia</taxon>
        <taxon>Gnathifera</taxon>
        <taxon>Rotifera</taxon>
        <taxon>Eurotatoria</taxon>
        <taxon>Bdelloidea</taxon>
        <taxon>Philodinida</taxon>
        <taxon>Philodinidae</taxon>
        <taxon>Rotaria</taxon>
    </lineage>
</organism>
<comment type="similarity">
    <text evidence="2">Belongs to the RIB43A family.</text>
</comment>
<evidence type="ECO:0000256" key="9">
    <source>
        <dbReference type="ARBA" id="ARBA00046435"/>
    </source>
</evidence>
<dbReference type="InterPro" id="IPR036249">
    <property type="entry name" value="Thioredoxin-like_sf"/>
</dbReference>
<comment type="caution">
    <text evidence="10">The sequence shown here is derived from an EMBL/GenBank/DDBJ whole genome shotgun (WGS) entry which is preliminary data.</text>
</comment>
<comment type="subcellular location">
    <subcellularLocation>
        <location evidence="1">Cytoplasm</location>
        <location evidence="1">Cytoskeleton</location>
        <location evidence="1">Flagellum axoneme</location>
    </subcellularLocation>
</comment>
<dbReference type="PANTHER" id="PTHR14517">
    <property type="entry name" value="RIB43A-RELATED"/>
    <property type="match status" value="1"/>
</dbReference>
<comment type="subunit">
    <text evidence="9">Microtubule inner protein component of sperm flagellar doublet microtubules.</text>
</comment>
<dbReference type="AlphaFoldDB" id="A0A8S3BXZ8"/>
<dbReference type="InterPro" id="IPR008805">
    <property type="entry name" value="RIB43A"/>
</dbReference>
<reference evidence="10" key="1">
    <citation type="submission" date="2021-02" db="EMBL/GenBank/DDBJ databases">
        <authorList>
            <person name="Nowell W R."/>
        </authorList>
    </citation>
    <scope>NUCLEOTIDE SEQUENCE</scope>
</reference>
<name>A0A8S3BXZ8_9BILA</name>
<dbReference type="Proteomes" id="UP000676336">
    <property type="component" value="Unassembled WGS sequence"/>
</dbReference>
<evidence type="ECO:0000256" key="6">
    <source>
        <dbReference type="ARBA" id="ARBA00023069"/>
    </source>
</evidence>
<evidence type="ECO:0000256" key="4">
    <source>
        <dbReference type="ARBA" id="ARBA00022846"/>
    </source>
</evidence>
<evidence type="ECO:0000256" key="3">
    <source>
        <dbReference type="ARBA" id="ARBA00022490"/>
    </source>
</evidence>
<accession>A0A8S3BXZ8</accession>
<evidence type="ECO:0000256" key="5">
    <source>
        <dbReference type="ARBA" id="ARBA00023054"/>
    </source>
</evidence>
<keyword evidence="4" id="KW-0282">Flagellum</keyword>
<keyword evidence="3" id="KW-0963">Cytoplasm</keyword>
<gene>
    <name evidence="10" type="ORF">SMN809_LOCUS49960</name>
</gene>
<feature type="non-terminal residue" evidence="10">
    <location>
        <position position="1"/>
    </location>
</feature>
<dbReference type="EMBL" id="CAJOBI010164264">
    <property type="protein sequence ID" value="CAF4863258.1"/>
    <property type="molecule type" value="Genomic_DNA"/>
</dbReference>
<dbReference type="Gene3D" id="3.40.30.10">
    <property type="entry name" value="Glutaredoxin"/>
    <property type="match status" value="1"/>
</dbReference>
<keyword evidence="7" id="KW-0206">Cytoskeleton</keyword>
<evidence type="ECO:0000256" key="2">
    <source>
        <dbReference type="ARBA" id="ARBA00006875"/>
    </source>
</evidence>